<gene>
    <name evidence="2" type="ORF">E1956_35030</name>
</gene>
<dbReference type="OrthoDB" id="7069164at2"/>
<organism evidence="2 3">
    <name type="scientific">Paraburkholderia pallida</name>
    <dbReference type="NCBI Taxonomy" id="2547399"/>
    <lineage>
        <taxon>Bacteria</taxon>
        <taxon>Pseudomonadati</taxon>
        <taxon>Pseudomonadota</taxon>
        <taxon>Betaproteobacteria</taxon>
        <taxon>Burkholderiales</taxon>
        <taxon>Burkholderiaceae</taxon>
        <taxon>Paraburkholderia</taxon>
    </lineage>
</organism>
<dbReference type="EMBL" id="CP038151">
    <property type="protein sequence ID" value="QBR02466.1"/>
    <property type="molecule type" value="Genomic_DNA"/>
</dbReference>
<dbReference type="KEGG" id="ppai:E1956_35030"/>
<evidence type="ECO:0000256" key="1">
    <source>
        <dbReference type="SAM" id="Phobius"/>
    </source>
</evidence>
<keyword evidence="1" id="KW-0472">Membrane</keyword>
<reference evidence="2 3" key="1">
    <citation type="submission" date="2019-03" db="EMBL/GenBank/DDBJ databases">
        <title>Paraburkholderia sp. 7MH5, isolated from subtropical forest soil.</title>
        <authorList>
            <person name="Gao Z.-H."/>
            <person name="Qiu L.-H."/>
        </authorList>
    </citation>
    <scope>NUCLEOTIDE SEQUENCE [LARGE SCALE GENOMIC DNA]</scope>
    <source>
        <strain evidence="2 3">7MH5</strain>
    </source>
</reference>
<keyword evidence="1" id="KW-0812">Transmembrane</keyword>
<dbReference type="AlphaFoldDB" id="A0A4P7D1I6"/>
<keyword evidence="1" id="KW-1133">Transmembrane helix</keyword>
<proteinExistence type="predicted"/>
<name>A0A4P7D1I6_9BURK</name>
<sequence length="273" mass="30825">MTRMQRYKKFKQFYDKAKDVFGDLHRNDDRSVEMGNLYSFHAAPGGSNGGADERLVEVFFGNRAIAAVRTMASSGHPVRGLSTITLSETGASLEYTRTDAGGVLVTLSPARTETLKPREDFIVLGWPRNPDLLLSERVQRKHWRIFMSYMQCTSIDGTPTVVDRLRIGWIRFTRVMSVRKEMEARRVLVVSSKILGYVLTIGLSGFLLTVLTLWQARGQDAENQRQHDLLVSELAESHATVRLQNARLVALESRFDALQQQTLAKASALPRKR</sequence>
<protein>
    <submittedName>
        <fullName evidence="2">Uncharacterized protein</fullName>
    </submittedName>
</protein>
<keyword evidence="3" id="KW-1185">Reference proteome</keyword>
<feature type="transmembrane region" description="Helical" evidence="1">
    <location>
        <begin position="194"/>
        <end position="214"/>
    </location>
</feature>
<dbReference type="RefSeq" id="WP_134757990.1">
    <property type="nucleotide sequence ID" value="NZ_CP038151.1"/>
</dbReference>
<dbReference type="Proteomes" id="UP000295727">
    <property type="component" value="Chromosome 4"/>
</dbReference>
<accession>A0A4P7D1I6</accession>
<evidence type="ECO:0000313" key="3">
    <source>
        <dbReference type="Proteomes" id="UP000295727"/>
    </source>
</evidence>
<evidence type="ECO:0000313" key="2">
    <source>
        <dbReference type="EMBL" id="QBR02466.1"/>
    </source>
</evidence>